<comment type="caution">
    <text evidence="5">The sequence shown here is derived from an EMBL/GenBank/DDBJ whole genome shotgun (WGS) entry which is preliminary data.</text>
</comment>
<dbReference type="GO" id="GO:0003824">
    <property type="term" value="F:catalytic activity"/>
    <property type="evidence" value="ECO:0007669"/>
    <property type="project" value="InterPro"/>
</dbReference>
<dbReference type="CDD" id="cd05930">
    <property type="entry name" value="A_NRPS"/>
    <property type="match status" value="1"/>
</dbReference>
<dbReference type="Gene3D" id="3.40.50.980">
    <property type="match status" value="2"/>
</dbReference>
<proteinExistence type="predicted"/>
<evidence type="ECO:0000259" key="4">
    <source>
        <dbReference type="PROSITE" id="PS50075"/>
    </source>
</evidence>
<dbReference type="GO" id="GO:0043041">
    <property type="term" value="P:amino acid activation for nonribosomal peptide biosynthetic process"/>
    <property type="evidence" value="ECO:0007669"/>
    <property type="project" value="TreeGrafter"/>
</dbReference>
<dbReference type="FunFam" id="2.30.38.10:FF:000001">
    <property type="entry name" value="Non-ribosomal peptide synthetase PvdI"/>
    <property type="match status" value="1"/>
</dbReference>
<feature type="domain" description="Carrier" evidence="4">
    <location>
        <begin position="944"/>
        <end position="1019"/>
    </location>
</feature>
<dbReference type="SUPFAM" id="SSF52777">
    <property type="entry name" value="CoA-dependent acyltransferases"/>
    <property type="match status" value="2"/>
</dbReference>
<dbReference type="Pfam" id="PF00668">
    <property type="entry name" value="Condensation"/>
    <property type="match status" value="1"/>
</dbReference>
<dbReference type="SUPFAM" id="SSF56801">
    <property type="entry name" value="Acetyl-CoA synthetase-like"/>
    <property type="match status" value="1"/>
</dbReference>
<dbReference type="SMART" id="SM00823">
    <property type="entry name" value="PKS_PP"/>
    <property type="match status" value="1"/>
</dbReference>
<reference evidence="5 6" key="1">
    <citation type="submission" date="2020-08" db="EMBL/GenBank/DDBJ databases">
        <title>Sequencing the genomes of 1000 actinobacteria strains.</title>
        <authorList>
            <person name="Klenk H.-P."/>
        </authorList>
    </citation>
    <scope>NUCLEOTIDE SEQUENCE [LARGE SCALE GENOMIC DNA]</scope>
    <source>
        <strain evidence="5 6">DSM 45084</strain>
    </source>
</reference>
<dbReference type="Pfam" id="PF00550">
    <property type="entry name" value="PP-binding"/>
    <property type="match status" value="1"/>
</dbReference>
<dbReference type="InterPro" id="IPR020806">
    <property type="entry name" value="PKS_PP-bd"/>
</dbReference>
<dbReference type="InterPro" id="IPR020802">
    <property type="entry name" value="TesA-like"/>
</dbReference>
<dbReference type="InterPro" id="IPR036736">
    <property type="entry name" value="ACP-like_sf"/>
</dbReference>
<dbReference type="PANTHER" id="PTHR45527">
    <property type="entry name" value="NONRIBOSOMAL PEPTIDE SYNTHETASE"/>
    <property type="match status" value="1"/>
</dbReference>
<dbReference type="PANTHER" id="PTHR45527:SF1">
    <property type="entry name" value="FATTY ACID SYNTHASE"/>
    <property type="match status" value="1"/>
</dbReference>
<evidence type="ECO:0000256" key="1">
    <source>
        <dbReference type="ARBA" id="ARBA00001957"/>
    </source>
</evidence>
<keyword evidence="2" id="KW-0596">Phosphopantetheine</keyword>
<dbReference type="Gene3D" id="3.30.559.10">
    <property type="entry name" value="Chloramphenicol acetyltransferase-like domain"/>
    <property type="match status" value="1"/>
</dbReference>
<dbReference type="InterPro" id="IPR029058">
    <property type="entry name" value="AB_hydrolase_fold"/>
</dbReference>
<dbReference type="FunFam" id="3.30.300.30:FF:000010">
    <property type="entry name" value="Enterobactin synthetase component F"/>
    <property type="match status" value="1"/>
</dbReference>
<dbReference type="GO" id="GO:0044550">
    <property type="term" value="P:secondary metabolite biosynthetic process"/>
    <property type="evidence" value="ECO:0007669"/>
    <property type="project" value="TreeGrafter"/>
</dbReference>
<dbReference type="Gene3D" id="3.40.50.1820">
    <property type="entry name" value="alpha/beta hydrolase"/>
    <property type="match status" value="1"/>
</dbReference>
<dbReference type="InterPro" id="IPR023213">
    <property type="entry name" value="CAT-like_dom_sf"/>
</dbReference>
<dbReference type="GO" id="GO:0031177">
    <property type="term" value="F:phosphopantetheine binding"/>
    <property type="evidence" value="ECO:0007669"/>
    <property type="project" value="InterPro"/>
</dbReference>
<name>A0A7W7T3Y6_9PSEU</name>
<dbReference type="Pfam" id="PF00501">
    <property type="entry name" value="AMP-binding"/>
    <property type="match status" value="1"/>
</dbReference>
<evidence type="ECO:0000313" key="6">
    <source>
        <dbReference type="Proteomes" id="UP000542674"/>
    </source>
</evidence>
<dbReference type="InterPro" id="IPR045851">
    <property type="entry name" value="AMP-bd_C_sf"/>
</dbReference>
<dbReference type="SUPFAM" id="SSF47336">
    <property type="entry name" value="ACP-like"/>
    <property type="match status" value="1"/>
</dbReference>
<dbReference type="SUPFAM" id="SSF53474">
    <property type="entry name" value="alpha/beta-Hydrolases"/>
    <property type="match status" value="1"/>
</dbReference>
<dbReference type="GO" id="GO:0005737">
    <property type="term" value="C:cytoplasm"/>
    <property type="evidence" value="ECO:0007669"/>
    <property type="project" value="TreeGrafter"/>
</dbReference>
<evidence type="ECO:0000313" key="5">
    <source>
        <dbReference type="EMBL" id="MBB4966081.1"/>
    </source>
</evidence>
<dbReference type="InterPro" id="IPR001031">
    <property type="entry name" value="Thioesterase"/>
</dbReference>
<evidence type="ECO:0000256" key="2">
    <source>
        <dbReference type="ARBA" id="ARBA00022450"/>
    </source>
</evidence>
<gene>
    <name evidence="5" type="ORF">F4559_003440</name>
</gene>
<dbReference type="InterPro" id="IPR000873">
    <property type="entry name" value="AMP-dep_synth/lig_dom"/>
</dbReference>
<dbReference type="GO" id="GO:0008610">
    <property type="term" value="P:lipid biosynthetic process"/>
    <property type="evidence" value="ECO:0007669"/>
    <property type="project" value="UniProtKB-ARBA"/>
</dbReference>
<dbReference type="InterPro" id="IPR009081">
    <property type="entry name" value="PP-bd_ACP"/>
</dbReference>
<keyword evidence="6" id="KW-1185">Reference proteome</keyword>
<dbReference type="Gene3D" id="2.30.38.10">
    <property type="entry name" value="Luciferase, Domain 3"/>
    <property type="match status" value="1"/>
</dbReference>
<dbReference type="InterPro" id="IPR025110">
    <property type="entry name" value="AMP-bd_C"/>
</dbReference>
<protein>
    <submittedName>
        <fullName evidence="5">Amino acid adenylation domain-containing protein</fullName>
    </submittedName>
</protein>
<evidence type="ECO:0000256" key="3">
    <source>
        <dbReference type="ARBA" id="ARBA00022553"/>
    </source>
</evidence>
<dbReference type="InterPro" id="IPR010071">
    <property type="entry name" value="AA_adenyl_dom"/>
</dbReference>
<dbReference type="FunFam" id="3.40.50.980:FF:000001">
    <property type="entry name" value="Non-ribosomal peptide synthetase"/>
    <property type="match status" value="1"/>
</dbReference>
<dbReference type="NCBIfam" id="TIGR01733">
    <property type="entry name" value="AA-adenyl-dom"/>
    <property type="match status" value="1"/>
</dbReference>
<accession>A0A7W7T3Y6</accession>
<dbReference type="InterPro" id="IPR001242">
    <property type="entry name" value="Condensation_dom"/>
</dbReference>
<keyword evidence="3" id="KW-0597">Phosphoprotein</keyword>
<comment type="cofactor">
    <cofactor evidence="1">
        <name>pantetheine 4'-phosphate</name>
        <dbReference type="ChEBI" id="CHEBI:47942"/>
    </cofactor>
</comment>
<dbReference type="Pfam" id="PF13193">
    <property type="entry name" value="AMP-binding_C"/>
    <property type="match status" value="1"/>
</dbReference>
<dbReference type="Pfam" id="PF00975">
    <property type="entry name" value="Thioesterase"/>
    <property type="match status" value="1"/>
</dbReference>
<dbReference type="EMBL" id="JACHJS010000001">
    <property type="protein sequence ID" value="MBB4966081.1"/>
    <property type="molecule type" value="Genomic_DNA"/>
</dbReference>
<dbReference type="Proteomes" id="UP000542674">
    <property type="component" value="Unassembled WGS sequence"/>
</dbReference>
<dbReference type="SMART" id="SM00824">
    <property type="entry name" value="PKS_TE"/>
    <property type="match status" value="1"/>
</dbReference>
<dbReference type="RefSeq" id="WP_184669885.1">
    <property type="nucleotide sequence ID" value="NZ_BAABAI010000005.1"/>
</dbReference>
<dbReference type="Gene3D" id="3.30.300.30">
    <property type="match status" value="1"/>
</dbReference>
<dbReference type="Gene3D" id="3.30.559.30">
    <property type="entry name" value="Nonribosomal peptide synthetase, condensation domain"/>
    <property type="match status" value="1"/>
</dbReference>
<sequence>MTSTPDIEDAYPLTLLQSGMLFHSALDRETATYHDISTLRLSGRFDEDALRTALDALVGRHEILRTGLDLTRFSTPLQLVYRTARVPVTVEDLRGGPESRAAAWREQEKATPFAVNQAPLLRVHVQRLTDAEFLLNLAFHHAILDGWSLSLLTTELLTRYDAALGGRDVEPGPDPVAFREFVALEQAAIADPTAAAFWTTLVDDAPFSALPRPGHGDTATRTSRLFDVPVPESVSEGLRAAAVTAGTPVKAVLFAAHARVLSLLTGRTRIVTGRVANGRPETTGGDRTAGLFLNTLPLVVDASGSWLDLARRIHAQETDALPYRRYPIAKIQEDLGREALFETVVDHRSFRSYADLDLDAIALTGAEFFEQTNFPFTANFGTDPVTGRVGLRINYDAAEFTEASIASVAHAYTAALTAIAADPAAESSTVDLLEPDVRRALLADADLTPPGGSVVDRLEEQARLTPDAPALGFGGETLTYRELHARADRLAGHLRRLGVGRDVFVGVHQRRSTRLVVSLLAVLKAGGAYLPLDPEYPADRLAYMLRDSAAPVLLTDPDLVGTLAGEGRTVVPVTDGLLAGLTEDPPDRIAGHLVYAIYTSGSTGLPKGVRIPDRALLNLLLSFRDTLSFTPADRLLALTSLSFDIAGLEVWLPLLTGGQLLLSPDVGADGPRLRALVAESGATVVQATPSSWRLLVEAGLTADPTLRVITGGEALPPEVAAELTARFPRVWNAYGPTETTIWSTVDKVGAGPVRIGRPVAGTVVRILDERGQLVPPGVPGELLVGGVGLADGYHGKPGLTADRFVPDPYGAPGARLYRTGDLARVLPDGTLDYLGRLDQQVKVRGFRIEPGEVEAVLGAHPDVARVVVVTREDRPGDVRLVAYLSGPDVPSTAELRALAAKSLPAYMVPATFVTLDTWPVTPNGKLDRRALPVPGRVAETGSVAPATPTEHVVAGLWRDILGLDAVGVTDGFLDLGGNSIAALRLVLRVQEETGVDVPVAVLFEGGTVRTIAEIVDGTREATASVLVKLKETGDRPPLFFVHPLGGSVFCYTHLVAALPDDQPFYAIQAPDLVGPDGPRPETLEDIAALYLEAVREVQPVGPYHLGGWCMGGMVTYEMARQLHERGEEVASLQIVSASINDPVPPRYAVDEAAAILGAFAYQLPITEDELRALPPEQRLVKVLELADTSGRSRADAGSVAEIERLVRLYQRHARALLRYRDEPRAPYPGETVLVRAETELFGDGDLGWADRVAPGVLVIDESPGDHYSMLEQPHVPRLVSLLLDRVAREPETLIPH</sequence>
<organism evidence="5 6">
    <name type="scientific">Saccharothrix violaceirubra</name>
    <dbReference type="NCBI Taxonomy" id="413306"/>
    <lineage>
        <taxon>Bacteria</taxon>
        <taxon>Bacillati</taxon>
        <taxon>Actinomycetota</taxon>
        <taxon>Actinomycetes</taxon>
        <taxon>Pseudonocardiales</taxon>
        <taxon>Pseudonocardiaceae</taxon>
        <taxon>Saccharothrix</taxon>
    </lineage>
</organism>
<dbReference type="PROSITE" id="PS50075">
    <property type="entry name" value="CARRIER"/>
    <property type="match status" value="1"/>
</dbReference>
<dbReference type="Gene3D" id="1.10.1200.10">
    <property type="entry name" value="ACP-like"/>
    <property type="match status" value="1"/>
</dbReference>